<dbReference type="Pfam" id="PF22964">
    <property type="entry name" value="ZER1-like_2nd"/>
    <property type="match status" value="1"/>
</dbReference>
<name>A0ABD3XLU8_SINWO</name>
<proteinExistence type="predicted"/>
<organism evidence="2 3">
    <name type="scientific">Sinanodonta woodiana</name>
    <name type="common">Chinese pond mussel</name>
    <name type="synonym">Anodonta woodiana</name>
    <dbReference type="NCBI Taxonomy" id="1069815"/>
    <lineage>
        <taxon>Eukaryota</taxon>
        <taxon>Metazoa</taxon>
        <taxon>Spiralia</taxon>
        <taxon>Lophotrochozoa</taxon>
        <taxon>Mollusca</taxon>
        <taxon>Bivalvia</taxon>
        <taxon>Autobranchia</taxon>
        <taxon>Heteroconchia</taxon>
        <taxon>Palaeoheterodonta</taxon>
        <taxon>Unionida</taxon>
        <taxon>Unionoidea</taxon>
        <taxon>Unionidae</taxon>
        <taxon>Unioninae</taxon>
        <taxon>Sinanodonta</taxon>
    </lineage>
</organism>
<dbReference type="Proteomes" id="UP001634394">
    <property type="component" value="Unassembled WGS sequence"/>
</dbReference>
<dbReference type="AlphaFoldDB" id="A0ABD3XLU8"/>
<dbReference type="EMBL" id="JBJQND010000002">
    <property type="protein sequence ID" value="KAL3887222.1"/>
    <property type="molecule type" value="Genomic_DNA"/>
</dbReference>
<dbReference type="InterPro" id="IPR016024">
    <property type="entry name" value="ARM-type_fold"/>
</dbReference>
<reference evidence="2 3" key="1">
    <citation type="submission" date="2024-11" db="EMBL/GenBank/DDBJ databases">
        <title>Chromosome-level genome assembly of the freshwater bivalve Anodonta woodiana.</title>
        <authorList>
            <person name="Chen X."/>
        </authorList>
    </citation>
    <scope>NUCLEOTIDE SEQUENCE [LARGE SCALE GENOMIC DNA]</scope>
    <source>
        <strain evidence="2">MN2024</strain>
        <tissue evidence="2">Gills</tissue>
    </source>
</reference>
<evidence type="ECO:0000313" key="3">
    <source>
        <dbReference type="Proteomes" id="UP001634394"/>
    </source>
</evidence>
<dbReference type="InterPro" id="IPR055142">
    <property type="entry name" value="ZER1-like_C"/>
</dbReference>
<keyword evidence="3" id="KW-1185">Reference proteome</keyword>
<protein>
    <recommendedName>
        <fullName evidence="1">Protein zer-1 homolog-like C-terminal domain-containing protein</fullName>
    </recommendedName>
</protein>
<dbReference type="Gene3D" id="1.25.10.10">
    <property type="entry name" value="Leucine-rich Repeat Variant"/>
    <property type="match status" value="1"/>
</dbReference>
<evidence type="ECO:0000259" key="1">
    <source>
        <dbReference type="Pfam" id="PF22964"/>
    </source>
</evidence>
<evidence type="ECO:0000313" key="2">
    <source>
        <dbReference type="EMBL" id="KAL3887222.1"/>
    </source>
</evidence>
<sequence length="126" mass="14440">MAAGIVANLAINEEDKRLVEEMEPCMLDNLKEMILSWEQPEEQIFECGSLKLFVPLLHCSDTPALQLWALWSLQHICIHSGELRCQKLEDYGVSTLLINLAEDSEIDHDVVKFIKDILQLTEQTMQ</sequence>
<accession>A0ABD3XLU8</accession>
<dbReference type="InterPro" id="IPR011989">
    <property type="entry name" value="ARM-like"/>
</dbReference>
<feature type="domain" description="Protein zer-1 homolog-like C-terminal" evidence="1">
    <location>
        <begin position="2"/>
        <end position="121"/>
    </location>
</feature>
<comment type="caution">
    <text evidence="2">The sequence shown here is derived from an EMBL/GenBank/DDBJ whole genome shotgun (WGS) entry which is preliminary data.</text>
</comment>
<dbReference type="SUPFAM" id="SSF48371">
    <property type="entry name" value="ARM repeat"/>
    <property type="match status" value="1"/>
</dbReference>
<gene>
    <name evidence="2" type="ORF">ACJMK2_027169</name>
</gene>